<dbReference type="PANTHER" id="PTHR42998:SF1">
    <property type="entry name" value="TYPE I RESTRICTION ENZYME HINDI METHYLASE SUBUNIT"/>
    <property type="match status" value="1"/>
</dbReference>
<proteinExistence type="predicted"/>
<dbReference type="Proteomes" id="UP001483337">
    <property type="component" value="Plasmid unnamed"/>
</dbReference>
<name>A0ABZ2UYH2_9CYAN</name>
<evidence type="ECO:0000313" key="3">
    <source>
        <dbReference type="Proteomes" id="UP001483337"/>
    </source>
</evidence>
<dbReference type="EMBL" id="CP150887">
    <property type="protein sequence ID" value="WZB90468.1"/>
    <property type="molecule type" value="Genomic_DNA"/>
</dbReference>
<dbReference type="InterPro" id="IPR029063">
    <property type="entry name" value="SAM-dependent_MTases_sf"/>
</dbReference>
<dbReference type="RefSeq" id="WP_353933354.1">
    <property type="nucleotide sequence ID" value="NZ_CP150887.1"/>
</dbReference>
<feature type="domain" description="DNA methylase adenine-specific" evidence="1">
    <location>
        <begin position="30"/>
        <end position="152"/>
    </location>
</feature>
<gene>
    <name evidence="2" type="ORF">WJM97_22985</name>
</gene>
<sequence>MKFEINDWKQLFLISASHSPLPISLPTIALANPPYCQINSATNKELSRFEMAYKWKEQENGSYVITSKLRNKIEQECLFVEQCLKQVQPGEIVCVLLPNGILSSSQQAYFRRWLLEEMAVLIASIQLPSENFQVECELGIVTSFLILKRKGGNLSVAEDYPIFMAVADKIGFDSRGRRLFRPITKEQENREIDNDLPIIIEEFKQFIKEEIIP</sequence>
<organism evidence="2 3">
    <name type="scientific">Okeanomitos corallinicola TIOX110</name>
    <dbReference type="NCBI Taxonomy" id="3133117"/>
    <lineage>
        <taxon>Bacteria</taxon>
        <taxon>Bacillati</taxon>
        <taxon>Cyanobacteriota</taxon>
        <taxon>Cyanophyceae</taxon>
        <taxon>Nostocales</taxon>
        <taxon>Aphanizomenonaceae</taxon>
        <taxon>Okeanomitos</taxon>
    </lineage>
</organism>
<keyword evidence="2" id="KW-0489">Methyltransferase</keyword>
<reference evidence="2 3" key="1">
    <citation type="submission" date="2024-04" db="EMBL/GenBank/DDBJ databases">
        <title>Okeanomitos corallinicola gen. &amp; sp. nov. (Nostocales, Cyanobacteria), a new toxic marine heterocyst-forming cyanobacterium from a coral reef.</title>
        <authorList>
            <person name="Li H."/>
            <person name="Li R."/>
            <person name="Kang J."/>
            <person name="Hii K.S."/>
            <person name="Mohamed H.F."/>
            <person name="Xu X."/>
            <person name="Luo Z."/>
        </authorList>
    </citation>
    <scope>NUCLEOTIDE SEQUENCE [LARGE SCALE GENOMIC DNA]</scope>
    <source>
        <strain evidence="2 3">TIOX110</strain>
        <plasmid evidence="2 3">unnamed</plasmid>
    </source>
</reference>
<keyword evidence="2" id="KW-0614">Plasmid</keyword>
<dbReference type="InterPro" id="IPR003356">
    <property type="entry name" value="DNA_methylase_A-5"/>
</dbReference>
<dbReference type="SUPFAM" id="SSF53335">
    <property type="entry name" value="S-adenosyl-L-methionine-dependent methyltransferases"/>
    <property type="match status" value="1"/>
</dbReference>
<geneLocation type="plasmid" evidence="2 3">
    <name>unnamed</name>
</geneLocation>
<dbReference type="PANTHER" id="PTHR42998">
    <property type="entry name" value="TYPE I RESTRICTION ENZYME HINDVIIP M PROTEIN-RELATED"/>
    <property type="match status" value="1"/>
</dbReference>
<accession>A0ABZ2UYH2</accession>
<protein>
    <submittedName>
        <fullName evidence="2">N-6 DNA methylase</fullName>
    </submittedName>
</protein>
<keyword evidence="3" id="KW-1185">Reference proteome</keyword>
<dbReference type="GO" id="GO:0032259">
    <property type="term" value="P:methylation"/>
    <property type="evidence" value="ECO:0007669"/>
    <property type="project" value="UniProtKB-KW"/>
</dbReference>
<dbReference type="Gene3D" id="3.40.50.150">
    <property type="entry name" value="Vaccinia Virus protein VP39"/>
    <property type="match status" value="1"/>
</dbReference>
<keyword evidence="2" id="KW-0808">Transferase</keyword>
<evidence type="ECO:0000259" key="1">
    <source>
        <dbReference type="Pfam" id="PF02384"/>
    </source>
</evidence>
<dbReference type="GO" id="GO:0008168">
    <property type="term" value="F:methyltransferase activity"/>
    <property type="evidence" value="ECO:0007669"/>
    <property type="project" value="UniProtKB-KW"/>
</dbReference>
<dbReference type="InterPro" id="IPR052916">
    <property type="entry name" value="Type-I_RE_MTase_Subunit"/>
</dbReference>
<dbReference type="Pfam" id="PF02384">
    <property type="entry name" value="N6_Mtase"/>
    <property type="match status" value="1"/>
</dbReference>
<evidence type="ECO:0000313" key="2">
    <source>
        <dbReference type="EMBL" id="WZB90468.1"/>
    </source>
</evidence>